<evidence type="ECO:0000313" key="3">
    <source>
        <dbReference type="Proteomes" id="UP001281614"/>
    </source>
</evidence>
<accession>A0AAD9XXC9</accession>
<feature type="region of interest" description="Disordered" evidence="1">
    <location>
        <begin position="207"/>
        <end position="247"/>
    </location>
</feature>
<name>A0AAD9XXC9_COLKA</name>
<reference evidence="2" key="1">
    <citation type="submission" date="2023-02" db="EMBL/GenBank/DDBJ databases">
        <title>Colletotrichum kahawae CIFC_Que2 genome sequencing and assembly.</title>
        <authorList>
            <person name="Baroncelli R."/>
        </authorList>
    </citation>
    <scope>NUCLEOTIDE SEQUENCE</scope>
    <source>
        <strain evidence="2">CIFC_Que2</strain>
    </source>
</reference>
<organism evidence="2 3">
    <name type="scientific">Colletotrichum kahawae</name>
    <name type="common">Coffee berry disease fungus</name>
    <dbReference type="NCBI Taxonomy" id="34407"/>
    <lineage>
        <taxon>Eukaryota</taxon>
        <taxon>Fungi</taxon>
        <taxon>Dikarya</taxon>
        <taxon>Ascomycota</taxon>
        <taxon>Pezizomycotina</taxon>
        <taxon>Sordariomycetes</taxon>
        <taxon>Hypocreomycetidae</taxon>
        <taxon>Glomerellales</taxon>
        <taxon>Glomerellaceae</taxon>
        <taxon>Colletotrichum</taxon>
        <taxon>Colletotrichum gloeosporioides species complex</taxon>
    </lineage>
</organism>
<keyword evidence="3" id="KW-1185">Reference proteome</keyword>
<evidence type="ECO:0000256" key="1">
    <source>
        <dbReference type="SAM" id="MobiDB-lite"/>
    </source>
</evidence>
<comment type="caution">
    <text evidence="2">The sequence shown here is derived from an EMBL/GenBank/DDBJ whole genome shotgun (WGS) entry which is preliminary data.</text>
</comment>
<sequence>MEQFQKSTGNQTIGSQMPGKGLTWVHLPSANDAIKKIYVSRPSQLKDWDQVASFVRASWSQIPDKTSPSRFMRPQYVILHSKERMSKVVPLGLRELVAWPPLFTRGSVIHDAPTLDEHYYHFATDKESQRDRAYRNENQQSVEWLVTSASCAKIDNERTSTFVNAIVDHLRGQVEDGSRERGPNSATELSKVISDYCIGTYDRQQEIQESKSEKKKNGNQQSLTKDTSKDDASTDISGSTARHESKTSEISIRHIFSNFINRIGRQEAELYGQFSGQTRDLKQEEVDNSSSHGNLSTTEAAVKKAAQLLFEIKDVRDELNILRTIAEFQRKVQSRMNGRELTATSPILDEDLTAVYVRNDIDEMDKLAGRIKDAVLYSRRH</sequence>
<protein>
    <submittedName>
        <fullName evidence="2">Uncharacterized protein</fullName>
    </submittedName>
</protein>
<proteinExistence type="predicted"/>
<dbReference type="AlphaFoldDB" id="A0AAD9XXC9"/>
<feature type="compositionally biased region" description="Basic and acidic residues" evidence="1">
    <location>
        <begin position="207"/>
        <end position="216"/>
    </location>
</feature>
<dbReference type="Proteomes" id="UP001281614">
    <property type="component" value="Unassembled WGS sequence"/>
</dbReference>
<dbReference type="EMBL" id="VYYT01000884">
    <property type="protein sequence ID" value="KAK2728263.1"/>
    <property type="molecule type" value="Genomic_DNA"/>
</dbReference>
<evidence type="ECO:0000313" key="2">
    <source>
        <dbReference type="EMBL" id="KAK2728263.1"/>
    </source>
</evidence>
<gene>
    <name evidence="2" type="ORF">CKAH01_11158</name>
</gene>